<reference evidence="2 3" key="1">
    <citation type="journal article" date="2021" name="Comput. Struct. Biotechnol. J.">
        <title>De novo genome assembly of the potent medicinal plant Rehmannia glutinosa using nanopore technology.</title>
        <authorList>
            <person name="Ma L."/>
            <person name="Dong C."/>
            <person name="Song C."/>
            <person name="Wang X."/>
            <person name="Zheng X."/>
            <person name="Niu Y."/>
            <person name="Chen S."/>
            <person name="Feng W."/>
        </authorList>
    </citation>
    <scope>NUCLEOTIDE SEQUENCE [LARGE SCALE GENOMIC DNA]</scope>
    <source>
        <strain evidence="2">DH-2019</strain>
    </source>
</reference>
<keyword evidence="1" id="KW-0175">Coiled coil</keyword>
<accession>A0ABR0XE27</accession>
<proteinExistence type="predicted"/>
<keyword evidence="3" id="KW-1185">Reference proteome</keyword>
<evidence type="ECO:0000313" key="2">
    <source>
        <dbReference type="EMBL" id="KAK6157429.1"/>
    </source>
</evidence>
<evidence type="ECO:0000256" key="1">
    <source>
        <dbReference type="SAM" id="Coils"/>
    </source>
</evidence>
<organism evidence="2 3">
    <name type="scientific">Rehmannia glutinosa</name>
    <name type="common">Chinese foxglove</name>
    <dbReference type="NCBI Taxonomy" id="99300"/>
    <lineage>
        <taxon>Eukaryota</taxon>
        <taxon>Viridiplantae</taxon>
        <taxon>Streptophyta</taxon>
        <taxon>Embryophyta</taxon>
        <taxon>Tracheophyta</taxon>
        <taxon>Spermatophyta</taxon>
        <taxon>Magnoliopsida</taxon>
        <taxon>eudicotyledons</taxon>
        <taxon>Gunneridae</taxon>
        <taxon>Pentapetalae</taxon>
        <taxon>asterids</taxon>
        <taxon>lamiids</taxon>
        <taxon>Lamiales</taxon>
        <taxon>Orobanchaceae</taxon>
        <taxon>Rehmannieae</taxon>
        <taxon>Rehmannia</taxon>
    </lineage>
</organism>
<sequence>MGGITEELRWTAAKLMNVGKFAVDSAVNESLKGLTRGMQVYAIVKGKLKGQSPSDISNGDKKQNLVLVEEMQAKLDKMQEDMNNIQQQSTITTLRTEEQEPLKQFFDEPLKSSMPEVSGRRKIFIRSRL</sequence>
<dbReference type="EMBL" id="JABTTQ020000005">
    <property type="protein sequence ID" value="KAK6157429.1"/>
    <property type="molecule type" value="Genomic_DNA"/>
</dbReference>
<feature type="coiled-coil region" evidence="1">
    <location>
        <begin position="61"/>
        <end position="88"/>
    </location>
</feature>
<protein>
    <submittedName>
        <fullName evidence="2">Uncharacterized protein</fullName>
    </submittedName>
</protein>
<comment type="caution">
    <text evidence="2">The sequence shown here is derived from an EMBL/GenBank/DDBJ whole genome shotgun (WGS) entry which is preliminary data.</text>
</comment>
<evidence type="ECO:0000313" key="3">
    <source>
        <dbReference type="Proteomes" id="UP001318860"/>
    </source>
</evidence>
<dbReference type="Proteomes" id="UP001318860">
    <property type="component" value="Unassembled WGS sequence"/>
</dbReference>
<name>A0ABR0XE27_REHGL</name>
<gene>
    <name evidence="2" type="ORF">DH2020_011677</name>
</gene>